<keyword evidence="3" id="KW-1185">Reference proteome</keyword>
<gene>
    <name evidence="2" type="ORF">ACFOMF_00995</name>
</gene>
<comment type="caution">
    <text evidence="2">The sequence shown here is derived from an EMBL/GenBank/DDBJ whole genome shotgun (WGS) entry which is preliminary data.</text>
</comment>
<dbReference type="RefSeq" id="WP_386360347.1">
    <property type="nucleotide sequence ID" value="NZ_JBHRXZ010000002.1"/>
</dbReference>
<organism evidence="2 3">
    <name type="scientific">Stutzerimonas tarimensis</name>
    <dbReference type="NCBI Taxonomy" id="1507735"/>
    <lineage>
        <taxon>Bacteria</taxon>
        <taxon>Pseudomonadati</taxon>
        <taxon>Pseudomonadota</taxon>
        <taxon>Gammaproteobacteria</taxon>
        <taxon>Pseudomonadales</taxon>
        <taxon>Pseudomonadaceae</taxon>
        <taxon>Stutzerimonas</taxon>
    </lineage>
</organism>
<evidence type="ECO:0000313" key="3">
    <source>
        <dbReference type="Proteomes" id="UP001595630"/>
    </source>
</evidence>
<protein>
    <submittedName>
        <fullName evidence="2">Uncharacterized protein</fullName>
    </submittedName>
</protein>
<evidence type="ECO:0000256" key="1">
    <source>
        <dbReference type="SAM" id="MobiDB-lite"/>
    </source>
</evidence>
<proteinExistence type="predicted"/>
<evidence type="ECO:0000313" key="2">
    <source>
        <dbReference type="EMBL" id="MFC3606362.1"/>
    </source>
</evidence>
<sequence length="52" mass="5600">MIDKDDPLKDGLTPPDYDEYGDGPNPENAPGNVPEQFDDRDEGVNPGESPLG</sequence>
<accession>A0ABV7T1F3</accession>
<dbReference type="Proteomes" id="UP001595630">
    <property type="component" value="Unassembled WGS sequence"/>
</dbReference>
<dbReference type="EMBL" id="JBHRXZ010000002">
    <property type="protein sequence ID" value="MFC3606362.1"/>
    <property type="molecule type" value="Genomic_DNA"/>
</dbReference>
<name>A0ABV7T1F3_9GAMM</name>
<feature type="region of interest" description="Disordered" evidence="1">
    <location>
        <begin position="1"/>
        <end position="52"/>
    </location>
</feature>
<reference evidence="3" key="1">
    <citation type="journal article" date="2019" name="Int. J. Syst. Evol. Microbiol.">
        <title>The Global Catalogue of Microorganisms (GCM) 10K type strain sequencing project: providing services to taxonomists for standard genome sequencing and annotation.</title>
        <authorList>
            <consortium name="The Broad Institute Genomics Platform"/>
            <consortium name="The Broad Institute Genome Sequencing Center for Infectious Disease"/>
            <person name="Wu L."/>
            <person name="Ma J."/>
        </authorList>
    </citation>
    <scope>NUCLEOTIDE SEQUENCE [LARGE SCALE GENOMIC DNA]</scope>
    <source>
        <strain evidence="3">KCTC 42447</strain>
    </source>
</reference>